<proteinExistence type="predicted"/>
<dbReference type="GeneID" id="14913464"/>
<dbReference type="EMBL" id="KB008103">
    <property type="protein sequence ID" value="ELR12769.1"/>
    <property type="molecule type" value="Genomic_DNA"/>
</dbReference>
<evidence type="ECO:0000313" key="1">
    <source>
        <dbReference type="EMBL" id="ELR12769.1"/>
    </source>
</evidence>
<keyword evidence="2" id="KW-1185">Reference proteome</keyword>
<sequence length="140" mass="15701">MSPSGSYTPSTKAASFHDRVMSFKDSLHSHELRQLLSSITMDEFQELREASASVILPIVVDWLYDPVTQSLALVYLWETAKQFPALFRRAENSQLILKCYSALDGVSSSDTFSPEEITQIREFIALACSRTTSPAMSWSV</sequence>
<dbReference type="Proteomes" id="UP000011083">
    <property type="component" value="Unassembled WGS sequence"/>
</dbReference>
<evidence type="ECO:0000313" key="2">
    <source>
        <dbReference type="Proteomes" id="UP000011083"/>
    </source>
</evidence>
<dbReference type="RefSeq" id="XP_004334782.1">
    <property type="nucleotide sequence ID" value="XM_004334734.1"/>
</dbReference>
<reference evidence="1 2" key="1">
    <citation type="journal article" date="2013" name="Genome Biol.">
        <title>Genome of Acanthamoeba castellanii highlights extensive lateral gene transfer and early evolution of tyrosine kinase signaling.</title>
        <authorList>
            <person name="Clarke M."/>
            <person name="Lohan A.J."/>
            <person name="Liu B."/>
            <person name="Lagkouvardos I."/>
            <person name="Roy S."/>
            <person name="Zafar N."/>
            <person name="Bertelli C."/>
            <person name="Schilde C."/>
            <person name="Kianianmomeni A."/>
            <person name="Burglin T.R."/>
            <person name="Frech C."/>
            <person name="Turcotte B."/>
            <person name="Kopec K.O."/>
            <person name="Synnott J.M."/>
            <person name="Choo C."/>
            <person name="Paponov I."/>
            <person name="Finkler A."/>
            <person name="Soon Heng Tan C."/>
            <person name="Hutchins A.P."/>
            <person name="Weinmeier T."/>
            <person name="Rattei T."/>
            <person name="Chu J.S."/>
            <person name="Gimenez G."/>
            <person name="Irimia M."/>
            <person name="Rigden D.J."/>
            <person name="Fitzpatrick D.A."/>
            <person name="Lorenzo-Morales J."/>
            <person name="Bateman A."/>
            <person name="Chiu C.H."/>
            <person name="Tang P."/>
            <person name="Hegemann P."/>
            <person name="Fromm H."/>
            <person name="Raoult D."/>
            <person name="Greub G."/>
            <person name="Miranda-Saavedra D."/>
            <person name="Chen N."/>
            <person name="Nash P."/>
            <person name="Ginger M.L."/>
            <person name="Horn M."/>
            <person name="Schaap P."/>
            <person name="Caler L."/>
            <person name="Loftus B."/>
        </authorList>
    </citation>
    <scope>NUCLEOTIDE SEQUENCE [LARGE SCALE GENOMIC DNA]</scope>
    <source>
        <strain evidence="1 2">Neff</strain>
    </source>
</reference>
<gene>
    <name evidence="1" type="ORF">ACA1_093040</name>
</gene>
<organism evidence="1 2">
    <name type="scientific">Acanthamoeba castellanii (strain ATCC 30010 / Neff)</name>
    <dbReference type="NCBI Taxonomy" id="1257118"/>
    <lineage>
        <taxon>Eukaryota</taxon>
        <taxon>Amoebozoa</taxon>
        <taxon>Discosea</taxon>
        <taxon>Longamoebia</taxon>
        <taxon>Centramoebida</taxon>
        <taxon>Acanthamoebidae</taxon>
        <taxon>Acanthamoeba</taxon>
    </lineage>
</organism>
<name>L8GIT9_ACACF</name>
<protein>
    <submittedName>
        <fullName evidence="1">Uncharacterized protein</fullName>
    </submittedName>
</protein>
<dbReference type="KEGG" id="acan:ACA1_093040"/>
<dbReference type="AlphaFoldDB" id="L8GIT9"/>
<dbReference type="VEuPathDB" id="AmoebaDB:ACA1_093040"/>
<accession>L8GIT9</accession>